<dbReference type="HOGENOM" id="CLU_2539181_0_0_11"/>
<evidence type="ECO:0000313" key="3">
    <source>
        <dbReference type="Proteomes" id="UP000006820"/>
    </source>
</evidence>
<accession>Q5YVQ6</accession>
<organism evidence="2 3">
    <name type="scientific">Nocardia farcinica (strain IFM 10152)</name>
    <dbReference type="NCBI Taxonomy" id="247156"/>
    <lineage>
        <taxon>Bacteria</taxon>
        <taxon>Bacillati</taxon>
        <taxon>Actinomycetota</taxon>
        <taxon>Actinomycetes</taxon>
        <taxon>Mycobacteriales</taxon>
        <taxon>Nocardiaceae</taxon>
        <taxon>Nocardia</taxon>
    </lineage>
</organism>
<keyword evidence="3" id="KW-1185">Reference proteome</keyword>
<name>Q5YVQ6_NOCFA</name>
<gene>
    <name evidence="2" type="ordered locus">NFA_28880</name>
</gene>
<feature type="compositionally biased region" description="Basic and acidic residues" evidence="1">
    <location>
        <begin position="63"/>
        <end position="73"/>
    </location>
</feature>
<sequence>MAVVGWEAAGTPHPTESGRPVRHPKAGAANRTAADRTAANPTGDRSRKRADRRSVDPPIADQRSGRCHRENAVRRAVRPARRS</sequence>
<dbReference type="AlphaFoldDB" id="Q5YVQ6"/>
<dbReference type="Proteomes" id="UP000006820">
    <property type="component" value="Chromosome"/>
</dbReference>
<feature type="region of interest" description="Disordered" evidence="1">
    <location>
        <begin position="1"/>
        <end position="83"/>
    </location>
</feature>
<dbReference type="EMBL" id="AP006618">
    <property type="protein sequence ID" value="BAD57735.1"/>
    <property type="molecule type" value="Genomic_DNA"/>
</dbReference>
<proteinExistence type="predicted"/>
<feature type="compositionally biased region" description="Low complexity" evidence="1">
    <location>
        <begin position="26"/>
        <end position="40"/>
    </location>
</feature>
<evidence type="ECO:0000313" key="2">
    <source>
        <dbReference type="EMBL" id="BAD57735.1"/>
    </source>
</evidence>
<dbReference type="KEGG" id="nfa:NFA_28880"/>
<evidence type="ECO:0000256" key="1">
    <source>
        <dbReference type="SAM" id="MobiDB-lite"/>
    </source>
</evidence>
<protein>
    <submittedName>
        <fullName evidence="2">Uncharacterized protein</fullName>
    </submittedName>
</protein>
<reference evidence="2 3" key="1">
    <citation type="journal article" date="2004" name="Proc. Natl. Acad. Sci. U.S.A.">
        <title>The complete genomic sequence of Nocardia farcinica IFM 10152.</title>
        <authorList>
            <person name="Ishikawa J."/>
            <person name="Yamashita A."/>
            <person name="Mikami Y."/>
            <person name="Hoshino Y."/>
            <person name="Kurita H."/>
            <person name="Hotta K."/>
            <person name="Shiba T."/>
            <person name="Hattori M."/>
        </authorList>
    </citation>
    <scope>NUCLEOTIDE SEQUENCE [LARGE SCALE GENOMIC DNA]</scope>
    <source>
        <strain evidence="2 3">IFM 10152</strain>
    </source>
</reference>